<dbReference type="InterPro" id="IPR036161">
    <property type="entry name" value="RPB6/omega-like_sf"/>
</dbReference>
<dbReference type="Gene3D" id="3.90.940.10">
    <property type="match status" value="1"/>
</dbReference>
<organism evidence="4 5">
    <name type="scientific">Vulcanisaeta distributa (strain DSM 14429 / JCM 11212 / NBRC 100878 / IC-017)</name>
    <dbReference type="NCBI Taxonomy" id="572478"/>
    <lineage>
        <taxon>Archaea</taxon>
        <taxon>Thermoproteota</taxon>
        <taxon>Thermoprotei</taxon>
        <taxon>Thermoproteales</taxon>
        <taxon>Thermoproteaceae</taxon>
        <taxon>Vulcanisaeta</taxon>
    </lineage>
</organism>
<dbReference type="Pfam" id="PF01192">
    <property type="entry name" value="RNA_pol_Rpb6"/>
    <property type="match status" value="1"/>
</dbReference>
<reference evidence="4 5" key="1">
    <citation type="journal article" date="2010" name="Stand. Genomic Sci.">
        <title>Complete genome sequence of Vulcanisaeta distributa type strain (IC-017).</title>
        <authorList>
            <person name="Mavromatis K."/>
            <person name="Sikorski J."/>
            <person name="Pabst E."/>
            <person name="Teshima H."/>
            <person name="Lapidus A."/>
            <person name="Lucas S."/>
            <person name="Nolan M."/>
            <person name="Glavina Del Rio T."/>
            <person name="Cheng J.F."/>
            <person name="Bruce D."/>
            <person name="Goodwin L."/>
            <person name="Pitluck S."/>
            <person name="Liolios K."/>
            <person name="Ivanova N."/>
            <person name="Mikhailova N."/>
            <person name="Pati A."/>
            <person name="Chen A."/>
            <person name="Palaniappan K."/>
            <person name="Land M."/>
            <person name="Hauser L."/>
            <person name="Chang Y.J."/>
            <person name="Jeffries C.D."/>
            <person name="Rohde M."/>
            <person name="Spring S."/>
            <person name="Goker M."/>
            <person name="Wirth R."/>
            <person name="Woyke T."/>
            <person name="Bristow J."/>
            <person name="Eisen J.A."/>
            <person name="Markowitz V."/>
            <person name="Hugenholtz P."/>
            <person name="Klenk H.P."/>
            <person name="Kyrpides N.C."/>
        </authorList>
    </citation>
    <scope>NUCLEOTIDE SEQUENCE [LARGE SCALE GENOMIC DNA]</scope>
    <source>
        <strain evidence="5">DSM 14429 / JCM 11212 / NBRC 100878 / IC-017</strain>
    </source>
</reference>
<dbReference type="HOGENOM" id="CLU_112527_2_2_2"/>
<keyword evidence="3" id="KW-0963">Cytoplasm</keyword>
<reference evidence="5" key="2">
    <citation type="journal article" date="2010" name="Stand. Genomic Sci.">
        <title>Complete genome sequence of Vulcanisaeta distributa type strain (IC-017T).</title>
        <authorList>
            <person name="Mavromatis K."/>
            <person name="Sikorski J."/>
            <person name="Pabst E."/>
            <person name="Teshima H."/>
            <person name="Lapidus A."/>
            <person name="Lucas S."/>
            <person name="Nolan M."/>
            <person name="Glavina Del Rio T."/>
            <person name="Cheng J."/>
            <person name="Bruce D."/>
            <person name="Goodwin L."/>
            <person name="Pitluck S."/>
            <person name="Liolios K."/>
            <person name="Ivanova N."/>
            <person name="Mikhailova N."/>
            <person name="Pati A."/>
            <person name="Chen A."/>
            <person name="Palaniappan K."/>
            <person name="Land M."/>
            <person name="Hauser L."/>
            <person name="Chang Y."/>
            <person name="Jeffries C."/>
            <person name="Rohde M."/>
            <person name="Spring S."/>
            <person name="Goker M."/>
            <person name="Wirth R."/>
            <person name="Woyke T."/>
            <person name="Bristow J."/>
            <person name="Eisen J."/>
            <person name="Markowitz V."/>
            <person name="Hugenholtz P."/>
            <person name="Klenk H."/>
            <person name="Kyrpides N."/>
        </authorList>
    </citation>
    <scope>NUCLEOTIDE SEQUENCE [LARGE SCALE GENOMIC DNA]</scope>
    <source>
        <strain evidence="5">DSM 14429 / JCM 11212 / NBRC 100878 / IC-017</strain>
    </source>
</reference>
<dbReference type="SUPFAM" id="SSF63562">
    <property type="entry name" value="RPB6/omega subunit-like"/>
    <property type="match status" value="1"/>
</dbReference>
<dbReference type="PANTHER" id="PTHR47227:SF5">
    <property type="entry name" value="DNA-DIRECTED RNA POLYMERASES I, II, AND III SUBUNIT RPABC2"/>
    <property type="match status" value="1"/>
</dbReference>
<dbReference type="GO" id="GO:0006360">
    <property type="term" value="P:transcription by RNA polymerase I"/>
    <property type="evidence" value="ECO:0007669"/>
    <property type="project" value="TreeGrafter"/>
</dbReference>
<keyword evidence="5" id="KW-1185">Reference proteome</keyword>
<dbReference type="OrthoDB" id="10567at2157"/>
<dbReference type="RefSeq" id="WP_013336309.1">
    <property type="nucleotide sequence ID" value="NC_014537.1"/>
</dbReference>
<dbReference type="HAMAP" id="MF_00192">
    <property type="entry name" value="RNApol_arch_Rpo6"/>
    <property type="match status" value="1"/>
</dbReference>
<evidence type="ECO:0000313" key="4">
    <source>
        <dbReference type="EMBL" id="ADN50584.1"/>
    </source>
</evidence>
<accession>E1QR14</accession>
<dbReference type="InterPro" id="IPR006110">
    <property type="entry name" value="Pol_omega/Rpo6/RPB6"/>
</dbReference>
<dbReference type="EC" id="2.7.7.6" evidence="3"/>
<gene>
    <name evidence="3" type="primary">rpo6</name>
    <name evidence="3" type="synonym">rpoK</name>
    <name evidence="4" type="ordered locus">Vdis_1198</name>
</gene>
<dbReference type="GO" id="GO:0000428">
    <property type="term" value="C:DNA-directed RNA polymerase complex"/>
    <property type="evidence" value="ECO:0007669"/>
    <property type="project" value="UniProtKB-KW"/>
</dbReference>
<dbReference type="PROSITE" id="PS01111">
    <property type="entry name" value="RNA_POL_K_14KD"/>
    <property type="match status" value="1"/>
</dbReference>
<proteinExistence type="inferred from homology"/>
<dbReference type="NCBIfam" id="NF002207">
    <property type="entry name" value="PRK01099.1-2"/>
    <property type="match status" value="1"/>
</dbReference>
<dbReference type="InterPro" id="IPR020708">
    <property type="entry name" value="DNA-dir_RNA_polK_14-18kDa_CS"/>
</dbReference>
<dbReference type="GO" id="GO:0005737">
    <property type="term" value="C:cytoplasm"/>
    <property type="evidence" value="ECO:0007669"/>
    <property type="project" value="UniProtKB-SubCell"/>
</dbReference>
<comment type="similarity">
    <text evidence="3">Belongs to the archaeal Rpo6/eukaryotic RPB6 RNA polymerase subunit family.</text>
</comment>
<name>E1QR14_VULDI</name>
<dbReference type="NCBIfam" id="NF002208">
    <property type="entry name" value="PRK01099.1-3"/>
    <property type="match status" value="1"/>
</dbReference>
<keyword evidence="3" id="KW-0548">Nucleotidyltransferase</keyword>
<dbReference type="GeneID" id="9752130"/>
<evidence type="ECO:0000313" key="5">
    <source>
        <dbReference type="Proteomes" id="UP000006681"/>
    </source>
</evidence>
<keyword evidence="1 3" id="KW-0240">DNA-directed RNA polymerase</keyword>
<dbReference type="EMBL" id="CP002100">
    <property type="protein sequence ID" value="ADN50584.1"/>
    <property type="molecule type" value="Genomic_DNA"/>
</dbReference>
<dbReference type="SMART" id="SM01409">
    <property type="entry name" value="RNA_pol_Rpb6"/>
    <property type="match status" value="1"/>
</dbReference>
<dbReference type="KEGG" id="vdi:Vdis_1198"/>
<evidence type="ECO:0000256" key="3">
    <source>
        <dbReference type="HAMAP-Rule" id="MF_00192"/>
    </source>
</evidence>
<comment type="subcellular location">
    <subcellularLocation>
        <location evidence="3">Cytoplasm</location>
    </subcellularLocation>
</comment>
<keyword evidence="2 3" id="KW-0804">Transcription</keyword>
<dbReference type="InterPro" id="IPR006111">
    <property type="entry name" value="Rpo6/Rpb6"/>
</dbReference>
<dbReference type="GO" id="GO:0006366">
    <property type="term" value="P:transcription by RNA polymerase II"/>
    <property type="evidence" value="ECO:0007669"/>
    <property type="project" value="TreeGrafter"/>
</dbReference>
<evidence type="ECO:0000256" key="1">
    <source>
        <dbReference type="ARBA" id="ARBA00022478"/>
    </source>
</evidence>
<keyword evidence="3" id="KW-0808">Transferase</keyword>
<protein>
    <recommendedName>
        <fullName evidence="3">DNA-directed RNA polymerase subunit Rpo6</fullName>
        <ecNumber evidence="3">2.7.7.6</ecNumber>
    </recommendedName>
    <alternativeName>
        <fullName evidence="3">DNA-directed RNA polymerase subunit K</fullName>
    </alternativeName>
</protein>
<dbReference type="Proteomes" id="UP000006681">
    <property type="component" value="Chromosome"/>
</dbReference>
<comment type="function">
    <text evidence="3">DNA-dependent RNA polymerase (RNAP) catalyzes the transcription of DNA into RNA using the four ribonucleoside triphosphates as substrates.</text>
</comment>
<comment type="subunit">
    <text evidence="3">Part of the RNA polymerase complex.</text>
</comment>
<sequence>MSSSNQASNSILKEDTLASILNTISDLIKGKLTYPPRITKYELARIVAARAKQLAMGAQPLINPQELGTFDPIDIAMEEVRRGLLPFIIVRTLPNGKHVRIKLKDLLNLSREFDVKI</sequence>
<evidence type="ECO:0000256" key="2">
    <source>
        <dbReference type="ARBA" id="ARBA00023163"/>
    </source>
</evidence>
<dbReference type="STRING" id="572478.Vdis_1198"/>
<dbReference type="eggNOG" id="arCOG01268">
    <property type="taxonomic scope" value="Archaea"/>
</dbReference>
<dbReference type="AlphaFoldDB" id="E1QR14"/>
<comment type="catalytic activity">
    <reaction evidence="3">
        <text>RNA(n) + a ribonucleoside 5'-triphosphate = RNA(n+1) + diphosphate</text>
        <dbReference type="Rhea" id="RHEA:21248"/>
        <dbReference type="Rhea" id="RHEA-COMP:14527"/>
        <dbReference type="Rhea" id="RHEA-COMP:17342"/>
        <dbReference type="ChEBI" id="CHEBI:33019"/>
        <dbReference type="ChEBI" id="CHEBI:61557"/>
        <dbReference type="ChEBI" id="CHEBI:140395"/>
        <dbReference type="EC" id="2.7.7.6"/>
    </reaction>
</comment>
<dbReference type="GO" id="GO:0003899">
    <property type="term" value="F:DNA-directed RNA polymerase activity"/>
    <property type="evidence" value="ECO:0007669"/>
    <property type="project" value="UniProtKB-UniRule"/>
</dbReference>
<dbReference type="GO" id="GO:0042797">
    <property type="term" value="P:tRNA transcription by RNA polymerase III"/>
    <property type="evidence" value="ECO:0007669"/>
    <property type="project" value="TreeGrafter"/>
</dbReference>
<dbReference type="PANTHER" id="PTHR47227">
    <property type="entry name" value="DNA-DIRECTED RNA POLYMERASE SUBUNIT K"/>
    <property type="match status" value="1"/>
</dbReference>
<dbReference type="GO" id="GO:0003677">
    <property type="term" value="F:DNA binding"/>
    <property type="evidence" value="ECO:0007669"/>
    <property type="project" value="UniProtKB-UniRule"/>
</dbReference>